<dbReference type="InterPro" id="IPR024271">
    <property type="entry name" value="DUF3782"/>
</dbReference>
<organism evidence="2 3">
    <name type="scientific">Thiohalocapsa halophila</name>
    <dbReference type="NCBI Taxonomy" id="69359"/>
    <lineage>
        <taxon>Bacteria</taxon>
        <taxon>Pseudomonadati</taxon>
        <taxon>Pseudomonadota</taxon>
        <taxon>Gammaproteobacteria</taxon>
        <taxon>Chromatiales</taxon>
        <taxon>Chromatiaceae</taxon>
        <taxon>Thiohalocapsa</taxon>
    </lineage>
</organism>
<evidence type="ECO:0008006" key="4">
    <source>
        <dbReference type="Google" id="ProtNLM"/>
    </source>
</evidence>
<accession>A0ABS1CMT9</accession>
<dbReference type="PANTHER" id="PTHR34314:SF6">
    <property type="entry name" value="DUF3782 DOMAIN-CONTAINING PROTEIN"/>
    <property type="match status" value="1"/>
</dbReference>
<sequence length="380" mass="45516">MTADSLKEAIKRELPELLRSDPDFRAYVLELTRQHHPSRGETEDWFHAMLGELRRDREESMRKWEAQERKWEEQKAEAERDRAEQARKWEEQKAEAERDRAEQARKWEEQKAEAKRDREAQAKKWDEQARKWEEQKAEAERDRAEQARKWEEQKAEAERDREAQAKKWDEQARKWEEQKAEAERDREAQSHKWDEQARKWEEQKAEAERDREAQSHKWDEQARKWEESNRHFDRVHEEIMAQARKFDRSIGALGARWGIQSERAFRNALAGILEENFGVEVINVNEFDDDGTVFGRPEQIELDVIIKNGILLICELKSSIDKAGMYSFERKARWYEARHQRQAQRLIVISPMVDPRARQVADKLGIEVYHDSTDVDSLDV</sequence>
<gene>
    <name evidence="2" type="ORF">CKO31_21405</name>
</gene>
<reference evidence="2 3" key="1">
    <citation type="journal article" date="2020" name="Microorganisms">
        <title>Osmotic Adaptation and Compatible Solute Biosynthesis of Phototrophic Bacteria as Revealed from Genome Analyses.</title>
        <authorList>
            <person name="Imhoff J.F."/>
            <person name="Rahn T."/>
            <person name="Kunzel S."/>
            <person name="Keller A."/>
            <person name="Neulinger S.C."/>
        </authorList>
    </citation>
    <scope>NUCLEOTIDE SEQUENCE [LARGE SCALE GENOMIC DNA]</scope>
    <source>
        <strain evidence="2 3">DSM 6210</strain>
    </source>
</reference>
<comment type="caution">
    <text evidence="2">The sequence shown here is derived from an EMBL/GenBank/DDBJ whole genome shotgun (WGS) entry which is preliminary data.</text>
</comment>
<proteinExistence type="predicted"/>
<name>A0ABS1CMT9_9GAMM</name>
<dbReference type="InterPro" id="IPR011335">
    <property type="entry name" value="Restrct_endonuc-II-like"/>
</dbReference>
<dbReference type="InterPro" id="IPR012431">
    <property type="entry name" value="PDDEXK_10"/>
</dbReference>
<feature type="region of interest" description="Disordered" evidence="1">
    <location>
        <begin position="56"/>
        <end position="222"/>
    </location>
</feature>
<protein>
    <recommendedName>
        <fullName evidence="4">DUF3782 domain-containing protein</fullName>
    </recommendedName>
</protein>
<evidence type="ECO:0000256" key="1">
    <source>
        <dbReference type="SAM" id="MobiDB-lite"/>
    </source>
</evidence>
<evidence type="ECO:0000313" key="2">
    <source>
        <dbReference type="EMBL" id="MBK1633262.1"/>
    </source>
</evidence>
<evidence type="ECO:0000313" key="3">
    <source>
        <dbReference type="Proteomes" id="UP000748752"/>
    </source>
</evidence>
<keyword evidence="3" id="KW-1185">Reference proteome</keyword>
<dbReference type="Pfam" id="PF07788">
    <property type="entry name" value="PDDEXK_10"/>
    <property type="match status" value="1"/>
</dbReference>
<dbReference type="Proteomes" id="UP000748752">
    <property type="component" value="Unassembled WGS sequence"/>
</dbReference>
<dbReference type="EMBL" id="NRRV01000075">
    <property type="protein sequence ID" value="MBK1633262.1"/>
    <property type="molecule type" value="Genomic_DNA"/>
</dbReference>
<dbReference type="Pfam" id="PF12644">
    <property type="entry name" value="DUF3782"/>
    <property type="match status" value="1"/>
</dbReference>
<dbReference type="PANTHER" id="PTHR34314">
    <property type="entry name" value="CRENARCHAEAL PROTEIN, PUTATIVE-RELATED"/>
    <property type="match status" value="1"/>
</dbReference>
<dbReference type="SUPFAM" id="SSF52980">
    <property type="entry name" value="Restriction endonuclease-like"/>
    <property type="match status" value="1"/>
</dbReference>